<sequence>MTMEFGDDLLAIVGIALDGCGGLMDGCGRATRCQERCSNTNFGCCLGSRNRFDGTVIRLEGCPKDDVVDGSKIGRVLGVWEKKNDKGGCGGMMDDCGRIARCEEHCSDTKYGGRQYRPQKPPGSYDSGSIALRTKFNSVVVWIDSLQFRLLLVLRFEGVMGAGKGFSGSGLRLGRKNSSSMPRIMV</sequence>
<organism evidence="1 2">
    <name type="scientific">Ensete ventricosum</name>
    <name type="common">Abyssinian banana</name>
    <name type="synonym">Musa ensete</name>
    <dbReference type="NCBI Taxonomy" id="4639"/>
    <lineage>
        <taxon>Eukaryota</taxon>
        <taxon>Viridiplantae</taxon>
        <taxon>Streptophyta</taxon>
        <taxon>Embryophyta</taxon>
        <taxon>Tracheophyta</taxon>
        <taxon>Spermatophyta</taxon>
        <taxon>Magnoliopsida</taxon>
        <taxon>Liliopsida</taxon>
        <taxon>Zingiberales</taxon>
        <taxon>Musaceae</taxon>
        <taxon>Ensete</taxon>
    </lineage>
</organism>
<gene>
    <name evidence="1" type="ORF">B296_00020570</name>
</gene>
<comment type="caution">
    <text evidence="1">The sequence shown here is derived from an EMBL/GenBank/DDBJ whole genome shotgun (WGS) entry which is preliminary data.</text>
</comment>
<reference evidence="1 2" key="1">
    <citation type="journal article" date="2014" name="Agronomy (Basel)">
        <title>A Draft Genome Sequence for Ensete ventricosum, the Drought-Tolerant Tree Against Hunger.</title>
        <authorList>
            <person name="Harrison J."/>
            <person name="Moore K.A."/>
            <person name="Paszkiewicz K."/>
            <person name="Jones T."/>
            <person name="Grant M."/>
            <person name="Ambacheew D."/>
            <person name="Muzemil S."/>
            <person name="Studholme D.J."/>
        </authorList>
    </citation>
    <scope>NUCLEOTIDE SEQUENCE [LARGE SCALE GENOMIC DNA]</scope>
</reference>
<evidence type="ECO:0000313" key="1">
    <source>
        <dbReference type="EMBL" id="RRT64574.1"/>
    </source>
</evidence>
<dbReference type="EMBL" id="AMZH03006139">
    <property type="protein sequence ID" value="RRT64574.1"/>
    <property type="molecule type" value="Genomic_DNA"/>
</dbReference>
<proteinExistence type="predicted"/>
<dbReference type="AlphaFoldDB" id="A0A426ZKZ5"/>
<dbReference type="Proteomes" id="UP000287651">
    <property type="component" value="Unassembled WGS sequence"/>
</dbReference>
<evidence type="ECO:0000313" key="2">
    <source>
        <dbReference type="Proteomes" id="UP000287651"/>
    </source>
</evidence>
<protein>
    <submittedName>
        <fullName evidence="1">Uncharacterized protein</fullName>
    </submittedName>
</protein>
<accession>A0A426ZKZ5</accession>
<name>A0A426ZKZ5_ENSVE</name>